<evidence type="ECO:0000313" key="1">
    <source>
        <dbReference type="EMBL" id="GAV57180.1"/>
    </source>
</evidence>
<dbReference type="InParanoid" id="A0A1Q3ANH2"/>
<dbReference type="PANTHER" id="PTHR11439">
    <property type="entry name" value="GAG-POL-RELATED RETROTRANSPOSON"/>
    <property type="match status" value="1"/>
</dbReference>
<dbReference type="AlphaFoldDB" id="A0A1Q3ANH2"/>
<gene>
    <name evidence="1" type="ORF">CFOL_v3_00718</name>
</gene>
<organism evidence="1 2">
    <name type="scientific">Cephalotus follicularis</name>
    <name type="common">Albany pitcher plant</name>
    <dbReference type="NCBI Taxonomy" id="3775"/>
    <lineage>
        <taxon>Eukaryota</taxon>
        <taxon>Viridiplantae</taxon>
        <taxon>Streptophyta</taxon>
        <taxon>Embryophyta</taxon>
        <taxon>Tracheophyta</taxon>
        <taxon>Spermatophyta</taxon>
        <taxon>Magnoliopsida</taxon>
        <taxon>eudicotyledons</taxon>
        <taxon>Gunneridae</taxon>
        <taxon>Pentapetalae</taxon>
        <taxon>rosids</taxon>
        <taxon>fabids</taxon>
        <taxon>Oxalidales</taxon>
        <taxon>Cephalotaceae</taxon>
        <taxon>Cephalotus</taxon>
    </lineage>
</organism>
<protein>
    <recommendedName>
        <fullName evidence="3">RVT_2 domain-containing protein</fullName>
    </recommendedName>
</protein>
<accession>A0A1Q3ANH2</accession>
<dbReference type="Proteomes" id="UP000187406">
    <property type="component" value="Unassembled WGS sequence"/>
</dbReference>
<proteinExistence type="predicted"/>
<evidence type="ECO:0000313" key="2">
    <source>
        <dbReference type="Proteomes" id="UP000187406"/>
    </source>
</evidence>
<keyword evidence="2" id="KW-1185">Reference proteome</keyword>
<comment type="caution">
    <text evidence="1">The sequence shown here is derived from an EMBL/GenBank/DDBJ whole genome shotgun (WGS) entry which is preliminary data.</text>
</comment>
<dbReference type="STRING" id="3775.A0A1Q3ANH2"/>
<evidence type="ECO:0008006" key="3">
    <source>
        <dbReference type="Google" id="ProtNLM"/>
    </source>
</evidence>
<dbReference type="PANTHER" id="PTHR11439:SF484">
    <property type="entry name" value="REVERSE TRANSCRIPTASE TY1_COPIA-TYPE DOMAIN-CONTAINING PROTEIN"/>
    <property type="match status" value="1"/>
</dbReference>
<dbReference type="OrthoDB" id="414945at2759"/>
<reference evidence="2" key="1">
    <citation type="submission" date="2016-04" db="EMBL/GenBank/DDBJ databases">
        <title>Cephalotus genome sequencing.</title>
        <authorList>
            <person name="Fukushima K."/>
            <person name="Hasebe M."/>
            <person name="Fang X."/>
        </authorList>
    </citation>
    <scope>NUCLEOTIDE SEQUENCE [LARGE SCALE GENOMIC DNA]</scope>
    <source>
        <strain evidence="2">cv. St1</strain>
    </source>
</reference>
<sequence>MSQRKYVHDLLDETGMLGSKPLDTPTDPNLKLVVDDGDVLEDPDKYRILVGKLNYLSVTRTNIAFPVSVVSQFLSSPWSSHWDAAIRILRYIKGSPGRGLLYCDHGNYRVEGFPDVDWAGHIEVDCHFVREKLQQKLILTNFVRTAEQLAYVCTNSLCSGRIKTICNKLGMYDMYAPARGGVLDKDKLVKGKLVFMSKLYLTLNI</sequence>
<dbReference type="EMBL" id="BDDD01000021">
    <property type="protein sequence ID" value="GAV57180.1"/>
    <property type="molecule type" value="Genomic_DNA"/>
</dbReference>
<name>A0A1Q3ANH2_CEPFO</name>